<sequence length="83" mass="9754">MKKTRKKKEKEELIVNMSRENGQTWKTSKSRKGYPSFKILTMDLEDLGCNKRKFFVGTSNVAARSMTRPSLEFNLRNEEPPWV</sequence>
<evidence type="ECO:0000313" key="2">
    <source>
        <dbReference type="Proteomes" id="UP001607302"/>
    </source>
</evidence>
<name>A0ABD2C338_VESSQ</name>
<keyword evidence="2" id="KW-1185">Reference proteome</keyword>
<dbReference type="EMBL" id="JAUDFV010000025">
    <property type="protein sequence ID" value="KAL2738828.1"/>
    <property type="molecule type" value="Genomic_DNA"/>
</dbReference>
<gene>
    <name evidence="1" type="ORF">V1478_001394</name>
</gene>
<reference evidence="1 2" key="1">
    <citation type="journal article" date="2024" name="Ann. Entomol. Soc. Am.">
        <title>Genomic analyses of the southern and eastern yellowjacket wasps (Hymenoptera: Vespidae) reveal evolutionary signatures of social life.</title>
        <authorList>
            <person name="Catto M.A."/>
            <person name="Caine P.B."/>
            <person name="Orr S.E."/>
            <person name="Hunt B.G."/>
            <person name="Goodisman M.A.D."/>
        </authorList>
    </citation>
    <scope>NUCLEOTIDE SEQUENCE [LARGE SCALE GENOMIC DNA]</scope>
    <source>
        <strain evidence="1">233</strain>
        <tissue evidence="1">Head and thorax</tissue>
    </source>
</reference>
<protein>
    <submittedName>
        <fullName evidence="1">Uncharacterized protein</fullName>
    </submittedName>
</protein>
<organism evidence="1 2">
    <name type="scientific">Vespula squamosa</name>
    <name type="common">Southern yellow jacket</name>
    <name type="synonym">Wasp</name>
    <dbReference type="NCBI Taxonomy" id="30214"/>
    <lineage>
        <taxon>Eukaryota</taxon>
        <taxon>Metazoa</taxon>
        <taxon>Ecdysozoa</taxon>
        <taxon>Arthropoda</taxon>
        <taxon>Hexapoda</taxon>
        <taxon>Insecta</taxon>
        <taxon>Pterygota</taxon>
        <taxon>Neoptera</taxon>
        <taxon>Endopterygota</taxon>
        <taxon>Hymenoptera</taxon>
        <taxon>Apocrita</taxon>
        <taxon>Aculeata</taxon>
        <taxon>Vespoidea</taxon>
        <taxon>Vespidae</taxon>
        <taxon>Vespinae</taxon>
        <taxon>Vespula</taxon>
    </lineage>
</organism>
<evidence type="ECO:0000313" key="1">
    <source>
        <dbReference type="EMBL" id="KAL2738828.1"/>
    </source>
</evidence>
<dbReference type="AlphaFoldDB" id="A0ABD2C338"/>
<proteinExistence type="predicted"/>
<dbReference type="Proteomes" id="UP001607302">
    <property type="component" value="Unassembled WGS sequence"/>
</dbReference>
<comment type="caution">
    <text evidence="1">The sequence shown here is derived from an EMBL/GenBank/DDBJ whole genome shotgun (WGS) entry which is preliminary data.</text>
</comment>
<accession>A0ABD2C338</accession>